<reference evidence="4 5" key="1">
    <citation type="submission" date="2013-12" db="EMBL/GenBank/DDBJ databases">
        <title>Draft genome of the parsitic nematode Ancylostoma duodenale.</title>
        <authorList>
            <person name="Mitreva M."/>
        </authorList>
    </citation>
    <scope>NUCLEOTIDE SEQUENCE [LARGE SCALE GENOMIC DNA]</scope>
    <source>
        <strain evidence="4 5">Zhejiang</strain>
    </source>
</reference>
<evidence type="ECO:0000313" key="4">
    <source>
        <dbReference type="EMBL" id="KIH46833.1"/>
    </source>
</evidence>
<dbReference type="AlphaFoldDB" id="A0A0C2BSI6"/>
<dbReference type="PANTHER" id="PTHR13994:SF13">
    <property type="entry name" value="FI03680P"/>
    <property type="match status" value="1"/>
</dbReference>
<feature type="domain" description="Pre-nudix hydrolase" evidence="3">
    <location>
        <begin position="24"/>
        <end position="105"/>
    </location>
</feature>
<evidence type="ECO:0000256" key="1">
    <source>
        <dbReference type="ARBA" id="ARBA00005582"/>
    </source>
</evidence>
<keyword evidence="2" id="KW-0378">Hydrolase</keyword>
<dbReference type="Pfam" id="PF18290">
    <property type="entry name" value="Nudix_hydro"/>
    <property type="match status" value="1"/>
</dbReference>
<evidence type="ECO:0000259" key="3">
    <source>
        <dbReference type="Pfam" id="PF18290"/>
    </source>
</evidence>
<comment type="similarity">
    <text evidence="1">Belongs to the Nudix hydrolase family.</text>
</comment>
<dbReference type="PANTHER" id="PTHR13994">
    <property type="entry name" value="NUDIX HYDROLASE RELATED"/>
    <property type="match status" value="1"/>
</dbReference>
<proteinExistence type="inferred from homology"/>
<dbReference type="Gene3D" id="3.40.630.30">
    <property type="match status" value="1"/>
</dbReference>
<keyword evidence="5" id="KW-1185">Reference proteome</keyword>
<gene>
    <name evidence="4" type="ORF">ANCDUO_23111</name>
</gene>
<dbReference type="OrthoDB" id="5861827at2759"/>
<name>A0A0C2BSI6_9BILA</name>
<dbReference type="EMBL" id="KN768425">
    <property type="protein sequence ID" value="KIH46833.1"/>
    <property type="molecule type" value="Genomic_DNA"/>
</dbReference>
<dbReference type="GO" id="GO:0047631">
    <property type="term" value="F:ADP-ribose diphosphatase activity"/>
    <property type="evidence" value="ECO:0007669"/>
    <property type="project" value="TreeGrafter"/>
</dbReference>
<dbReference type="GO" id="GO:0051287">
    <property type="term" value="F:NAD binding"/>
    <property type="evidence" value="ECO:0007669"/>
    <property type="project" value="TreeGrafter"/>
</dbReference>
<accession>A0A0C2BSI6</accession>
<dbReference type="Proteomes" id="UP000054047">
    <property type="component" value="Unassembled WGS sequence"/>
</dbReference>
<sequence length="141" mass="16195">MLKDSPKHVFFVYLQVTEPAVMVLPTRRNPYGDVEVWTNSLPETLKGAEFIPQLLESLQKWKAKGVEGVFFRIDLKDSFLVPILAEYGFEYYDVKAKQVTMTRWLPDTPSALTLNACNWHSVSGIVVDKNGRILLVKEHKR</sequence>
<organism evidence="4 5">
    <name type="scientific">Ancylostoma duodenale</name>
    <dbReference type="NCBI Taxonomy" id="51022"/>
    <lineage>
        <taxon>Eukaryota</taxon>
        <taxon>Metazoa</taxon>
        <taxon>Ecdysozoa</taxon>
        <taxon>Nematoda</taxon>
        <taxon>Chromadorea</taxon>
        <taxon>Rhabditida</taxon>
        <taxon>Rhabditina</taxon>
        <taxon>Rhabditomorpha</taxon>
        <taxon>Strongyloidea</taxon>
        <taxon>Ancylostomatidae</taxon>
        <taxon>Ancylostomatinae</taxon>
        <taxon>Ancylostoma</taxon>
    </lineage>
</organism>
<dbReference type="InterPro" id="IPR040618">
    <property type="entry name" value="Pre-Nudix"/>
</dbReference>
<protein>
    <recommendedName>
        <fullName evidence="3">Pre-nudix hydrolase domain-containing protein</fullName>
    </recommendedName>
</protein>
<evidence type="ECO:0000313" key="5">
    <source>
        <dbReference type="Proteomes" id="UP000054047"/>
    </source>
</evidence>
<dbReference type="InterPro" id="IPR003293">
    <property type="entry name" value="Nudix_hydrolase6-like"/>
</dbReference>
<dbReference type="GO" id="GO:0035529">
    <property type="term" value="F:NADH pyrophosphatase activity"/>
    <property type="evidence" value="ECO:0007669"/>
    <property type="project" value="TreeGrafter"/>
</dbReference>
<evidence type="ECO:0000256" key="2">
    <source>
        <dbReference type="ARBA" id="ARBA00022801"/>
    </source>
</evidence>